<name>A0A9P5TIE7_GYMJU</name>
<protein>
    <submittedName>
        <fullName evidence="1">Uncharacterized protein</fullName>
    </submittedName>
</protein>
<sequence>MFKRKIPSVFTAYTREEAEVEAVLLSGVGIELHPALRPGPNPWGTMLWKPDPRKLTRFYAINSWISGGFR</sequence>
<dbReference type="EMBL" id="JADNYJ010000132">
    <property type="protein sequence ID" value="KAF8881412.1"/>
    <property type="molecule type" value="Genomic_DNA"/>
</dbReference>
<gene>
    <name evidence="1" type="ORF">CPB84DRAFT_1851600</name>
</gene>
<accession>A0A9P5TIE7</accession>
<dbReference type="AlphaFoldDB" id="A0A9P5TIE7"/>
<proteinExistence type="predicted"/>
<evidence type="ECO:0000313" key="1">
    <source>
        <dbReference type="EMBL" id="KAF8881412.1"/>
    </source>
</evidence>
<comment type="caution">
    <text evidence="1">The sequence shown here is derived from an EMBL/GenBank/DDBJ whole genome shotgun (WGS) entry which is preliminary data.</text>
</comment>
<dbReference type="OrthoDB" id="432970at2759"/>
<organism evidence="1 2">
    <name type="scientific">Gymnopilus junonius</name>
    <name type="common">Spectacular rustgill mushroom</name>
    <name type="synonym">Gymnopilus spectabilis subsp. junonius</name>
    <dbReference type="NCBI Taxonomy" id="109634"/>
    <lineage>
        <taxon>Eukaryota</taxon>
        <taxon>Fungi</taxon>
        <taxon>Dikarya</taxon>
        <taxon>Basidiomycota</taxon>
        <taxon>Agaricomycotina</taxon>
        <taxon>Agaricomycetes</taxon>
        <taxon>Agaricomycetidae</taxon>
        <taxon>Agaricales</taxon>
        <taxon>Agaricineae</taxon>
        <taxon>Hymenogastraceae</taxon>
        <taxon>Gymnopilus</taxon>
    </lineage>
</organism>
<dbReference type="Proteomes" id="UP000724874">
    <property type="component" value="Unassembled WGS sequence"/>
</dbReference>
<reference evidence="1" key="1">
    <citation type="submission" date="2020-11" db="EMBL/GenBank/DDBJ databases">
        <authorList>
            <consortium name="DOE Joint Genome Institute"/>
            <person name="Ahrendt S."/>
            <person name="Riley R."/>
            <person name="Andreopoulos W."/>
            <person name="LaButti K."/>
            <person name="Pangilinan J."/>
            <person name="Ruiz-duenas F.J."/>
            <person name="Barrasa J.M."/>
            <person name="Sanchez-Garcia M."/>
            <person name="Camarero S."/>
            <person name="Miyauchi S."/>
            <person name="Serrano A."/>
            <person name="Linde D."/>
            <person name="Babiker R."/>
            <person name="Drula E."/>
            <person name="Ayuso-Fernandez I."/>
            <person name="Pacheco R."/>
            <person name="Padilla G."/>
            <person name="Ferreira P."/>
            <person name="Barriuso J."/>
            <person name="Kellner H."/>
            <person name="Castanera R."/>
            <person name="Alfaro M."/>
            <person name="Ramirez L."/>
            <person name="Pisabarro A.G."/>
            <person name="Kuo A."/>
            <person name="Tritt A."/>
            <person name="Lipzen A."/>
            <person name="He G."/>
            <person name="Yan M."/>
            <person name="Ng V."/>
            <person name="Cullen D."/>
            <person name="Martin F."/>
            <person name="Rosso M.-N."/>
            <person name="Henrissat B."/>
            <person name="Hibbett D."/>
            <person name="Martinez A.T."/>
            <person name="Grigoriev I.V."/>
        </authorList>
    </citation>
    <scope>NUCLEOTIDE SEQUENCE</scope>
    <source>
        <strain evidence="1">AH 44721</strain>
    </source>
</reference>
<evidence type="ECO:0000313" key="2">
    <source>
        <dbReference type="Proteomes" id="UP000724874"/>
    </source>
</evidence>
<keyword evidence="2" id="KW-1185">Reference proteome</keyword>